<dbReference type="RefSeq" id="XP_014247455.1">
    <property type="nucleotide sequence ID" value="XM_014391969.2"/>
</dbReference>
<evidence type="ECO:0000256" key="17">
    <source>
        <dbReference type="ARBA" id="ARBA00029442"/>
    </source>
</evidence>
<dbReference type="InterPro" id="IPR044066">
    <property type="entry name" value="TRIAD_supradom"/>
</dbReference>
<keyword evidence="12 19" id="KW-0833">Ubl conjugation pathway</keyword>
<dbReference type="GO" id="GO:0061630">
    <property type="term" value="F:ubiquitin protein ligase activity"/>
    <property type="evidence" value="ECO:0007669"/>
    <property type="project" value="UniProtKB-EC"/>
</dbReference>
<evidence type="ECO:0000313" key="24">
    <source>
        <dbReference type="EnsemblMetazoa" id="XP_014247455.1"/>
    </source>
</evidence>
<dbReference type="InterPro" id="IPR041565">
    <property type="entry name" value="Parkin_Znf-RING"/>
</dbReference>
<dbReference type="SMART" id="SM00647">
    <property type="entry name" value="IBR"/>
    <property type="match status" value="2"/>
</dbReference>
<keyword evidence="9 19" id="KW-0479">Metal-binding</keyword>
<dbReference type="InterPro" id="IPR000626">
    <property type="entry name" value="Ubiquitin-like_dom"/>
</dbReference>
<keyword evidence="16 19" id="KW-0496">Mitochondrion</keyword>
<evidence type="ECO:0000256" key="12">
    <source>
        <dbReference type="ARBA" id="ARBA00022786"/>
    </source>
</evidence>
<dbReference type="PRINTS" id="PR01475">
    <property type="entry name" value="PARKIN"/>
</dbReference>
<dbReference type="OrthoDB" id="1431934at2759"/>
<comment type="function">
    <text evidence="19">Functions within a multiprotein E3 ubiquitin ligase complex, catalyzing the covalent attachment of ubiquitin moieties onto substrate proteins.</text>
</comment>
<feature type="signal peptide" evidence="21">
    <location>
        <begin position="1"/>
        <end position="22"/>
    </location>
</feature>
<dbReference type="KEGG" id="clec:106665512"/>
<dbReference type="GO" id="GO:0005739">
    <property type="term" value="C:mitochondrion"/>
    <property type="evidence" value="ECO:0007669"/>
    <property type="project" value="UniProtKB-SubCell"/>
</dbReference>
<dbReference type="Pfam" id="PF00240">
    <property type="entry name" value="ubiquitin"/>
    <property type="match status" value="1"/>
</dbReference>
<comment type="subunit">
    <text evidence="19">Forms an E3 ubiquitin ligase complex.</text>
</comment>
<keyword evidence="25" id="KW-1185">Reference proteome</keyword>
<comment type="subcellular location">
    <subcellularLocation>
        <location evidence="3">Cytoplasm</location>
        <location evidence="3">Cytosol</location>
    </subcellularLocation>
    <subcellularLocation>
        <location evidence="2 19">Mitochondrion</location>
    </subcellularLocation>
</comment>
<dbReference type="Gene3D" id="2.20.25.20">
    <property type="match status" value="1"/>
</dbReference>
<evidence type="ECO:0000259" key="23">
    <source>
        <dbReference type="PROSITE" id="PS51873"/>
    </source>
</evidence>
<keyword evidence="6" id="KW-0963">Cytoplasm</keyword>
<dbReference type="PANTHER" id="PTHR11685">
    <property type="entry name" value="RBR FAMILY RING FINGER AND IBR DOMAIN-CONTAINING"/>
    <property type="match status" value="1"/>
</dbReference>
<comment type="similarity">
    <text evidence="17 19">Belongs to the RBR family. Parkin subfamily.</text>
</comment>
<dbReference type="CDD" id="cd21382">
    <property type="entry name" value="RING0_parkin"/>
    <property type="match status" value="1"/>
</dbReference>
<evidence type="ECO:0000256" key="16">
    <source>
        <dbReference type="ARBA" id="ARBA00023128"/>
    </source>
</evidence>
<dbReference type="GO" id="GO:0016567">
    <property type="term" value="P:protein ubiquitination"/>
    <property type="evidence" value="ECO:0007669"/>
    <property type="project" value="UniProtKB-UniRule"/>
</dbReference>
<evidence type="ECO:0000256" key="11">
    <source>
        <dbReference type="ARBA" id="ARBA00022771"/>
    </source>
</evidence>
<accession>A0A8I6RPY9</accession>
<reference evidence="24" key="1">
    <citation type="submission" date="2022-01" db="UniProtKB">
        <authorList>
            <consortium name="EnsemblMetazoa"/>
        </authorList>
    </citation>
    <scope>IDENTIFICATION</scope>
</reference>
<dbReference type="GO" id="GO:0009893">
    <property type="term" value="P:positive regulation of metabolic process"/>
    <property type="evidence" value="ECO:0007669"/>
    <property type="project" value="UniProtKB-ARBA"/>
</dbReference>
<dbReference type="UniPathway" id="UPA00143"/>
<comment type="pathway">
    <text evidence="4 19">Protein modification; protein ubiquitination.</text>
</comment>
<dbReference type="InterPro" id="IPR041170">
    <property type="entry name" value="Znf-RING_14"/>
</dbReference>
<dbReference type="GO" id="GO:0006914">
    <property type="term" value="P:autophagy"/>
    <property type="evidence" value="ECO:0007669"/>
    <property type="project" value="UniProtKB-UniRule"/>
</dbReference>
<dbReference type="InterPro" id="IPR047534">
    <property type="entry name" value="BRcat_RBR_parkin"/>
</dbReference>
<dbReference type="CDD" id="cd20357">
    <property type="entry name" value="Rcat_RBR_parkin"/>
    <property type="match status" value="1"/>
</dbReference>
<comment type="catalytic activity">
    <reaction evidence="1 19">
        <text>[E2 ubiquitin-conjugating enzyme]-S-ubiquitinyl-L-cysteine + [acceptor protein]-L-lysine = [E2 ubiquitin-conjugating enzyme]-L-cysteine + [acceptor protein]-N(6)-ubiquitinyl-L-lysine.</text>
        <dbReference type="EC" id="2.3.2.31"/>
    </reaction>
</comment>
<organism evidence="24 25">
    <name type="scientific">Cimex lectularius</name>
    <name type="common">Bed bug</name>
    <name type="synonym">Acanthia lectularia</name>
    <dbReference type="NCBI Taxonomy" id="79782"/>
    <lineage>
        <taxon>Eukaryota</taxon>
        <taxon>Metazoa</taxon>
        <taxon>Ecdysozoa</taxon>
        <taxon>Arthropoda</taxon>
        <taxon>Hexapoda</taxon>
        <taxon>Insecta</taxon>
        <taxon>Pterygota</taxon>
        <taxon>Neoptera</taxon>
        <taxon>Paraneoptera</taxon>
        <taxon>Hemiptera</taxon>
        <taxon>Heteroptera</taxon>
        <taxon>Panheteroptera</taxon>
        <taxon>Cimicomorpha</taxon>
        <taxon>Cimicidae</taxon>
        <taxon>Cimex</taxon>
    </lineage>
</organism>
<dbReference type="Pfam" id="PF22605">
    <property type="entry name" value="IBR_2"/>
    <property type="match status" value="1"/>
</dbReference>
<dbReference type="SMART" id="SM00213">
    <property type="entry name" value="UBQ"/>
    <property type="match status" value="1"/>
</dbReference>
<dbReference type="InterPro" id="IPR047535">
    <property type="entry name" value="RING-HC_RBR_parkin"/>
</dbReference>
<dbReference type="InterPro" id="IPR003977">
    <property type="entry name" value="Parkin"/>
</dbReference>
<dbReference type="GO" id="GO:0005829">
    <property type="term" value="C:cytosol"/>
    <property type="evidence" value="ECO:0007669"/>
    <property type="project" value="UniProtKB-SubCell"/>
</dbReference>
<evidence type="ECO:0000256" key="19">
    <source>
        <dbReference type="PIRNR" id="PIRNR037880"/>
    </source>
</evidence>
<dbReference type="EC" id="2.3.2.31" evidence="5 19"/>
<protein>
    <recommendedName>
        <fullName evidence="18 19">E3 ubiquitin-protein ligase parkin</fullName>
        <ecNumber evidence="5 19">2.3.2.31</ecNumber>
    </recommendedName>
</protein>
<evidence type="ECO:0000256" key="13">
    <source>
        <dbReference type="ARBA" id="ARBA00022833"/>
    </source>
</evidence>
<feature type="domain" description="RING-type" evidence="23">
    <location>
        <begin position="233"/>
        <end position="460"/>
    </location>
</feature>
<dbReference type="SUPFAM" id="SSF57850">
    <property type="entry name" value="RING/U-box"/>
    <property type="match status" value="2"/>
</dbReference>
<evidence type="ECO:0000256" key="4">
    <source>
        <dbReference type="ARBA" id="ARBA00004906"/>
    </source>
</evidence>
<dbReference type="EnsemblMetazoa" id="XM_014391969.2">
    <property type="protein sequence ID" value="XP_014247455.1"/>
    <property type="gene ID" value="LOC106665512"/>
</dbReference>
<keyword evidence="11" id="KW-0863">Zinc-finger</keyword>
<feature type="domain" description="Ubiquitin-like" evidence="22">
    <location>
        <begin position="30"/>
        <end position="105"/>
    </location>
</feature>
<evidence type="ECO:0000256" key="18">
    <source>
        <dbReference type="ARBA" id="ARBA00029536"/>
    </source>
</evidence>
<dbReference type="SUPFAM" id="SSF54236">
    <property type="entry name" value="Ubiquitin-like"/>
    <property type="match status" value="1"/>
</dbReference>
<dbReference type="OMA" id="DPKWDIK"/>
<dbReference type="Proteomes" id="UP000494040">
    <property type="component" value="Unassembled WGS sequence"/>
</dbReference>
<keyword evidence="13 19" id="KW-0862">Zinc</keyword>
<evidence type="ECO:0000256" key="10">
    <source>
        <dbReference type="ARBA" id="ARBA00022737"/>
    </source>
</evidence>
<dbReference type="CDD" id="cd20340">
    <property type="entry name" value="BRcat_RBR_parkin"/>
    <property type="match status" value="1"/>
</dbReference>
<keyword evidence="8" id="KW-0808">Transferase</keyword>
<dbReference type="FunFam" id="1.20.120.1750:FF:000009">
    <property type="entry name" value="E3 ubiquitin-protein ligase parkin"/>
    <property type="match status" value="1"/>
</dbReference>
<dbReference type="AlphaFoldDB" id="A0A8I6RPY9"/>
<evidence type="ECO:0000256" key="7">
    <source>
        <dbReference type="ARBA" id="ARBA00022553"/>
    </source>
</evidence>
<proteinExistence type="inferred from homology"/>
<evidence type="ECO:0000256" key="9">
    <source>
        <dbReference type="ARBA" id="ARBA00022723"/>
    </source>
</evidence>
<dbReference type="GO" id="GO:0000151">
    <property type="term" value="C:ubiquitin ligase complex"/>
    <property type="evidence" value="ECO:0007669"/>
    <property type="project" value="UniProtKB-UniRule"/>
</dbReference>
<dbReference type="CTD" id="40336"/>
<dbReference type="InterPro" id="IPR047536">
    <property type="entry name" value="Rcat_RBR_parkin"/>
</dbReference>
<dbReference type="InterPro" id="IPR031127">
    <property type="entry name" value="E3_UB_ligase_RBR"/>
</dbReference>
<dbReference type="Pfam" id="PF17978">
    <property type="entry name" value="zf-RING_14"/>
    <property type="match status" value="1"/>
</dbReference>
<dbReference type="PROSITE" id="PS51873">
    <property type="entry name" value="TRIAD"/>
    <property type="match status" value="1"/>
</dbReference>
<feature type="active site" evidence="20">
    <location>
        <position position="429"/>
    </location>
</feature>
<sequence length="460" mass="51261">MMFMFDLLWDFWNSLLSLFSSGKKSLSNRLSVYIKSTKGDKLPVELDPKWDIKEVKEIVAPKLGLPPDNVEFILAGKLLDDSTIIEECDLGEQSILHMVVSKRDSNKSRPLNQTLAALEEENPGRDSPTRELGEKVHFYVFCSQCGPKGERPHEGKLRVRCATCGSGAITVDSDPASWSDVLEPKRISGHCEEENCPAGAVAWAEFYFKCAEHTTTNEKEEASSLHLIRPNSMEVPCLACTEIVSPVLVFPCSVGHCTCIPCFLRYCLSRLSERKFVLDKTIGYTLPCPTGCKDSLIAATQHFLLMKTTPQLYAQYQRFGVEDYVLQNGGVLCPQPNCGNGIFPDPTCDSVKCSSCGFVFCKKCLQGNHTGDCDEVPSTLSLIEGDSSYKIDPLKASQARWDEATKLTIRVKTKPCPKCRTATERSGGCMHMVCSRCDFEWCWVCQIGWTRDCMGSHWFG</sequence>
<evidence type="ECO:0000256" key="20">
    <source>
        <dbReference type="PIRSR" id="PIRSR037880-1"/>
    </source>
</evidence>
<evidence type="ECO:0000256" key="14">
    <source>
        <dbReference type="ARBA" id="ARBA00022843"/>
    </source>
</evidence>
<evidence type="ECO:0000256" key="8">
    <source>
        <dbReference type="ARBA" id="ARBA00022679"/>
    </source>
</evidence>
<keyword evidence="7" id="KW-0597">Phosphoprotein</keyword>
<dbReference type="PROSITE" id="PS50053">
    <property type="entry name" value="UBIQUITIN_2"/>
    <property type="match status" value="1"/>
</dbReference>
<evidence type="ECO:0000259" key="22">
    <source>
        <dbReference type="PROSITE" id="PS50053"/>
    </source>
</evidence>
<dbReference type="Pfam" id="PF17976">
    <property type="entry name" value="zf-RING_12"/>
    <property type="match status" value="1"/>
</dbReference>
<dbReference type="InterPro" id="IPR002867">
    <property type="entry name" value="IBR_dom"/>
</dbReference>
<evidence type="ECO:0000256" key="15">
    <source>
        <dbReference type="ARBA" id="ARBA00023006"/>
    </source>
</evidence>
<dbReference type="CDD" id="cd16627">
    <property type="entry name" value="RING-HC_RBR_parkin"/>
    <property type="match status" value="1"/>
</dbReference>
<dbReference type="GeneID" id="106665512"/>
<dbReference type="InterPro" id="IPR029071">
    <property type="entry name" value="Ubiquitin-like_domsf"/>
</dbReference>
<evidence type="ECO:0000256" key="2">
    <source>
        <dbReference type="ARBA" id="ARBA00004173"/>
    </source>
</evidence>
<feature type="chain" id="PRO_5035280748" description="E3 ubiquitin-protein ligase parkin" evidence="21">
    <location>
        <begin position="23"/>
        <end position="460"/>
    </location>
</feature>
<dbReference type="GO" id="GO:0008270">
    <property type="term" value="F:zinc ion binding"/>
    <property type="evidence" value="ECO:0007669"/>
    <property type="project" value="UniProtKB-KW"/>
</dbReference>
<evidence type="ECO:0000313" key="25">
    <source>
        <dbReference type="Proteomes" id="UP000494040"/>
    </source>
</evidence>
<name>A0A8I6RPY9_CIMLE</name>
<dbReference type="InterPro" id="IPR054694">
    <property type="entry name" value="Parkin-like_IBR"/>
</dbReference>
<dbReference type="PIRSF" id="PIRSF037880">
    <property type="entry name" value="Parkin"/>
    <property type="match status" value="1"/>
</dbReference>
<keyword evidence="15 19" id="KW-0072">Autophagy</keyword>
<dbReference type="Gene3D" id="1.20.120.1750">
    <property type="match status" value="1"/>
</dbReference>
<evidence type="ECO:0000256" key="21">
    <source>
        <dbReference type="SAM" id="SignalP"/>
    </source>
</evidence>
<evidence type="ECO:0000256" key="3">
    <source>
        <dbReference type="ARBA" id="ARBA00004514"/>
    </source>
</evidence>
<keyword evidence="10" id="KW-0677">Repeat</keyword>
<keyword evidence="21" id="KW-0732">Signal</keyword>
<evidence type="ECO:0000256" key="1">
    <source>
        <dbReference type="ARBA" id="ARBA00001798"/>
    </source>
</evidence>
<dbReference type="Gene3D" id="3.10.20.90">
    <property type="entry name" value="Phosphatidylinositol 3-kinase Catalytic Subunit, Chain A, domain 1"/>
    <property type="match status" value="1"/>
</dbReference>
<keyword evidence="14 19" id="KW-0832">Ubl conjugation</keyword>
<evidence type="ECO:0000256" key="6">
    <source>
        <dbReference type="ARBA" id="ARBA00022490"/>
    </source>
</evidence>
<evidence type="ECO:0000256" key="5">
    <source>
        <dbReference type="ARBA" id="ARBA00012251"/>
    </source>
</evidence>